<dbReference type="Pfam" id="PF12771">
    <property type="entry name" value="SusD-like_2"/>
    <property type="match status" value="1"/>
</dbReference>
<protein>
    <submittedName>
        <fullName evidence="1">SusD/RagB family nutrient-binding outer membrane lipoprotein</fullName>
    </submittedName>
</protein>
<dbReference type="InterPro" id="IPR041662">
    <property type="entry name" value="SusD-like_2"/>
</dbReference>
<comment type="caution">
    <text evidence="1">The sequence shown here is derived from an EMBL/GenBank/DDBJ whole genome shotgun (WGS) entry which is preliminary data.</text>
</comment>
<dbReference type="Gene3D" id="1.25.40.390">
    <property type="match status" value="2"/>
</dbReference>
<organism evidence="1 2">
    <name type="scientific">Haoranjiania flava</name>
    <dbReference type="NCBI Taxonomy" id="1856322"/>
    <lineage>
        <taxon>Bacteria</taxon>
        <taxon>Pseudomonadati</taxon>
        <taxon>Bacteroidota</taxon>
        <taxon>Chitinophagia</taxon>
        <taxon>Chitinophagales</taxon>
        <taxon>Chitinophagaceae</taxon>
        <taxon>Haoranjiania</taxon>
    </lineage>
</organism>
<dbReference type="AlphaFoldDB" id="A0AAE3IM40"/>
<accession>A0AAE3IM40</accession>
<dbReference type="SUPFAM" id="SSF48452">
    <property type="entry name" value="TPR-like"/>
    <property type="match status" value="1"/>
</dbReference>
<proteinExistence type="predicted"/>
<dbReference type="EMBL" id="JAOTPL010000003">
    <property type="protein sequence ID" value="MCU7693653.1"/>
    <property type="molecule type" value="Genomic_DNA"/>
</dbReference>
<dbReference type="Proteomes" id="UP001209317">
    <property type="component" value="Unassembled WGS sequence"/>
</dbReference>
<keyword evidence="2" id="KW-1185">Reference proteome</keyword>
<dbReference type="PROSITE" id="PS51257">
    <property type="entry name" value="PROKAR_LIPOPROTEIN"/>
    <property type="match status" value="1"/>
</dbReference>
<sequence length="618" mass="69895">MKNILRITLIVFILSSVSCSKEKWASLNTDPSIVGNPDLRYSVARTVESMYNDDYIVWFYNNFDYVFPWSQLTTTGVGNSENFVEMTNYDNQNLYRNLIPNAIDVRLRVDKMPAEEKARMAAMRAITFPAVIQPAITVTDNIGSIVYTEAGIALSTNPPVLTAVFDNQQKLFDTWLSQLDTAIHDLTANVPNRFEIGVEDFVYKGDYKKWAKFCNLLKLRIAARLINADRAKALKIAEEVANSSAGYMDALEDDFIYNRGIKYYGTNNGTQPGSAAKNVVDFLVQNKDPRVRFIFTKNGFNAEVVQQFIDVKKPLPSYILNNINFDANGNFASWKGAGEPWVRYYGVPVSPKKTFETQYDEYFKQSERNKITIGDVNKTYSSTSSYSEFLTRTGLNFTYPTKVNGRVIEQKDNYPGYNLILGSSAETNLYFAEFKLLGANLPKSAQEYLNKGVRMSVERMNSIAQSNKFPYYDTDPVYSGDMASQASIKLKPGEIDNLLAQPSYNLSSNALEKVYIQQFINFANTPYDLWTLVRRAGVFLSNSTILPREKFLGSGGNDLIIPRRFMINAPLESSKNFQNAMKAVQEQGFTTGVNTPTILNQERLWFDKQNPDYGVGPK</sequence>
<evidence type="ECO:0000313" key="2">
    <source>
        <dbReference type="Proteomes" id="UP001209317"/>
    </source>
</evidence>
<reference evidence="1" key="1">
    <citation type="submission" date="2022-10" db="EMBL/GenBank/DDBJ databases">
        <authorList>
            <person name="Kim H.S."/>
            <person name="Kim J.-S."/>
            <person name="Suh M.K."/>
            <person name="Eom M.K."/>
            <person name="Lee J.-S."/>
        </authorList>
    </citation>
    <scope>NUCLEOTIDE SEQUENCE</scope>
    <source>
        <strain evidence="1">LIP-5</strain>
    </source>
</reference>
<dbReference type="RefSeq" id="WP_263037140.1">
    <property type="nucleotide sequence ID" value="NZ_JAOTPL010000003.1"/>
</dbReference>
<gene>
    <name evidence="1" type="ORF">OD355_03880</name>
</gene>
<keyword evidence="1" id="KW-0449">Lipoprotein</keyword>
<evidence type="ECO:0000313" key="1">
    <source>
        <dbReference type="EMBL" id="MCU7693653.1"/>
    </source>
</evidence>
<dbReference type="InterPro" id="IPR011990">
    <property type="entry name" value="TPR-like_helical_dom_sf"/>
</dbReference>
<name>A0AAE3IM40_9BACT</name>